<dbReference type="Gene3D" id="1.10.510.10">
    <property type="entry name" value="Transferase(Phosphotransferase) domain 1"/>
    <property type="match status" value="1"/>
</dbReference>
<dbReference type="InterPro" id="IPR014352">
    <property type="entry name" value="FERM/acyl-CoA-bd_prot_sf"/>
</dbReference>
<dbReference type="PANTHER" id="PTHR46221:SF9">
    <property type="entry name" value="NON-SPECIFIC PROTEIN-TYROSINE KINASE"/>
    <property type="match status" value="1"/>
</dbReference>
<feature type="domain" description="FERM" evidence="25">
    <location>
        <begin position="28"/>
        <end position="348"/>
    </location>
</feature>
<dbReference type="GO" id="GO:0005925">
    <property type="term" value="C:focal adhesion"/>
    <property type="evidence" value="ECO:0007669"/>
    <property type="project" value="UniProtKB-SubCell"/>
</dbReference>
<organism evidence="26 27">
    <name type="scientific">Sander lucioperca</name>
    <name type="common">Pike-perch</name>
    <name type="synonym">Perca lucioperca</name>
    <dbReference type="NCBI Taxonomy" id="283035"/>
    <lineage>
        <taxon>Eukaryota</taxon>
        <taxon>Metazoa</taxon>
        <taxon>Chordata</taxon>
        <taxon>Craniata</taxon>
        <taxon>Vertebrata</taxon>
        <taxon>Euteleostomi</taxon>
        <taxon>Actinopterygii</taxon>
        <taxon>Neopterygii</taxon>
        <taxon>Teleostei</taxon>
        <taxon>Neoteleostei</taxon>
        <taxon>Acanthomorphata</taxon>
        <taxon>Eupercaria</taxon>
        <taxon>Perciformes</taxon>
        <taxon>Percoidei</taxon>
        <taxon>Percidae</taxon>
        <taxon>Luciopercinae</taxon>
        <taxon>Sander</taxon>
    </lineage>
</organism>
<dbReference type="Pfam" id="PF21477">
    <property type="entry name" value="FERM_C_FAK1"/>
    <property type="match status" value="1"/>
</dbReference>
<comment type="catalytic activity">
    <reaction evidence="21">
        <text>L-tyrosyl-[protein] + ATP = O-phospho-L-tyrosyl-[protein] + ADP + H(+)</text>
        <dbReference type="Rhea" id="RHEA:10596"/>
        <dbReference type="Rhea" id="RHEA-COMP:10136"/>
        <dbReference type="Rhea" id="RHEA-COMP:20101"/>
        <dbReference type="ChEBI" id="CHEBI:15378"/>
        <dbReference type="ChEBI" id="CHEBI:30616"/>
        <dbReference type="ChEBI" id="CHEBI:46858"/>
        <dbReference type="ChEBI" id="CHEBI:61978"/>
        <dbReference type="ChEBI" id="CHEBI:456216"/>
        <dbReference type="EC" id="2.7.10.2"/>
    </reaction>
</comment>
<evidence type="ECO:0000256" key="17">
    <source>
        <dbReference type="ARBA" id="ARBA00023273"/>
    </source>
</evidence>
<keyword evidence="9" id="KW-0808">Transferase</keyword>
<dbReference type="SUPFAM" id="SSF50729">
    <property type="entry name" value="PH domain-like"/>
    <property type="match status" value="1"/>
</dbReference>
<dbReference type="InterPro" id="IPR017441">
    <property type="entry name" value="Protein_kinase_ATP_BS"/>
</dbReference>
<dbReference type="InterPro" id="IPR005189">
    <property type="entry name" value="Focal_adhesion_kin_target_dom"/>
</dbReference>
<dbReference type="InterPro" id="IPR000299">
    <property type="entry name" value="FERM_domain"/>
</dbReference>
<dbReference type="InterPro" id="IPR035963">
    <property type="entry name" value="FERM_2"/>
</dbReference>
<evidence type="ECO:0000256" key="22">
    <source>
        <dbReference type="PROSITE-ProRule" id="PRU10141"/>
    </source>
</evidence>
<dbReference type="InterPro" id="IPR019749">
    <property type="entry name" value="Band_41_domain"/>
</dbReference>
<dbReference type="FunFam" id="3.10.20.90:FF:000021">
    <property type="entry name" value="focal adhesion kinase 1 isoform X1"/>
    <property type="match status" value="1"/>
</dbReference>
<dbReference type="PROSITE" id="PS50011">
    <property type="entry name" value="PROTEIN_KINASE_DOM"/>
    <property type="match status" value="1"/>
</dbReference>
<dbReference type="PANTHER" id="PTHR46221">
    <property type="entry name" value="FERM AND PDZ DOMAIN-CONTAINING PROTEIN FAMILY MEMBER"/>
    <property type="match status" value="1"/>
</dbReference>
<accession>A0A8C9YBQ3</accession>
<evidence type="ECO:0000256" key="11">
    <source>
        <dbReference type="ARBA" id="ARBA00022777"/>
    </source>
</evidence>
<dbReference type="GO" id="GO:0005524">
    <property type="term" value="F:ATP binding"/>
    <property type="evidence" value="ECO:0007669"/>
    <property type="project" value="UniProtKB-UniRule"/>
</dbReference>
<dbReference type="InterPro" id="IPR029071">
    <property type="entry name" value="Ubiquitin-like_domsf"/>
</dbReference>
<evidence type="ECO:0000256" key="23">
    <source>
        <dbReference type="SAM" id="MobiDB-lite"/>
    </source>
</evidence>
<evidence type="ECO:0000256" key="5">
    <source>
        <dbReference type="ARBA" id="ARBA00022473"/>
    </source>
</evidence>
<dbReference type="Gene3D" id="1.20.80.10">
    <property type="match status" value="1"/>
</dbReference>
<dbReference type="FunFam" id="2.30.29.30:FF:000058">
    <property type="entry name" value="focal adhesion kinase 1 isoform X1"/>
    <property type="match status" value="1"/>
</dbReference>
<evidence type="ECO:0000256" key="9">
    <source>
        <dbReference type="ARBA" id="ARBA00022679"/>
    </source>
</evidence>
<dbReference type="SUPFAM" id="SSF47031">
    <property type="entry name" value="Second domain of FERM"/>
    <property type="match status" value="1"/>
</dbReference>
<dbReference type="Ensembl" id="ENSSLUT00000022115.1">
    <property type="protein sequence ID" value="ENSSLUP00000021397.1"/>
    <property type="gene ID" value="ENSSLUG00000007804.1"/>
</dbReference>
<dbReference type="Gene3D" id="3.10.20.90">
    <property type="entry name" value="Phosphatidylinositol 3-kinase Catalytic Subunit, Chain A, domain 1"/>
    <property type="match status" value="1"/>
</dbReference>
<feature type="binding site" evidence="22">
    <location>
        <position position="443"/>
    </location>
    <ligand>
        <name>ATP</name>
        <dbReference type="ChEBI" id="CHEBI:30616"/>
    </ligand>
</feature>
<protein>
    <recommendedName>
        <fullName evidence="18">Focal adhesion kinase 1</fullName>
        <ecNumber evidence="4">2.7.10.2</ecNumber>
    </recommendedName>
    <alternativeName>
        <fullName evidence="19">Protein-tyrosine kinase 2</fullName>
    </alternativeName>
    <alternativeName>
        <fullName evidence="20">pp125FAK</fullName>
    </alternativeName>
</protein>
<evidence type="ECO:0000313" key="26">
    <source>
        <dbReference type="Ensembl" id="ENSSLUP00000021397.1"/>
    </source>
</evidence>
<keyword evidence="14" id="KW-0472">Membrane</keyword>
<proteinExistence type="predicted"/>
<dbReference type="SMART" id="SM00219">
    <property type="entry name" value="TyrKc"/>
    <property type="match status" value="1"/>
</dbReference>
<dbReference type="InterPro" id="IPR019748">
    <property type="entry name" value="FERM_central"/>
</dbReference>
<dbReference type="GO" id="GO:0007172">
    <property type="term" value="P:signal complex assembly"/>
    <property type="evidence" value="ECO:0007669"/>
    <property type="project" value="InterPro"/>
</dbReference>
<dbReference type="PROSITE" id="PS00109">
    <property type="entry name" value="PROTEIN_KINASE_TYR"/>
    <property type="match status" value="1"/>
</dbReference>
<dbReference type="Pfam" id="PF00373">
    <property type="entry name" value="FERM_M"/>
    <property type="match status" value="1"/>
</dbReference>
<evidence type="ECO:0000256" key="21">
    <source>
        <dbReference type="ARBA" id="ARBA00051245"/>
    </source>
</evidence>
<keyword evidence="7" id="KW-0963">Cytoplasm</keyword>
<dbReference type="GeneTree" id="ENSGT00940000155113"/>
<keyword evidence="16" id="KW-0206">Cytoskeleton</keyword>
<dbReference type="CDD" id="cd13190">
    <property type="entry name" value="FERM_C_FAK1"/>
    <property type="match status" value="1"/>
</dbReference>
<evidence type="ECO:0000256" key="1">
    <source>
        <dbReference type="ARBA" id="ARBA00004120"/>
    </source>
</evidence>
<dbReference type="InterPro" id="IPR000719">
    <property type="entry name" value="Prot_kinase_dom"/>
</dbReference>
<dbReference type="SUPFAM" id="SSF56112">
    <property type="entry name" value="Protein kinase-like (PK-like)"/>
    <property type="match status" value="1"/>
</dbReference>
<dbReference type="CDD" id="cd05056">
    <property type="entry name" value="PTKc_FAK"/>
    <property type="match status" value="1"/>
</dbReference>
<sequence>MASSSYLEPNLNHSAVGGLERPSGSMDRVLKIFHYFETNSEPCTWASNIRHGDATDVRGVIQKIAEIHKLRCMSSLGLRLTHLHSDALHWLHPDLGVCHIREKYEKQHPQEEWRYELRMRYLPKGYLSHFSEDKPSLNYLYHQVKSDYMHHIADQVDQDVALKLGCLEIRRFFREMPGNALDKKSNYELLEKDVGLRRFFPKSLLDSLKAKTLRKQIQQTFKQFANLNDEQSIHKFFEILSPIYRFDKECFKCALGSSWVISVELAIGPEEGISYLTDKGSMPTHLANFNQVQSIQYSALEEKDRKGMLQLNVAGAPEPLTVTTALLTTAENMADLIDGYCRLVSLATHSFIVRVHKDVSWLFFFPSPLSSGSAETDDYAEIIDEEDTYTMPSKYYGLEQARDYEIQRDRIELGRCIGEGQFGDVHQGVYISPENPALSVAVKTCKNSTSDSVREKFLQEALTMRQFDHPHIVKLMGVITDNPVWIIMELCTLGELRSFLQVRKYSLDLASLILYSYQLSTALAYLESKRFVHRDIAARNVLVSTVDCVKLGDFGLSRYMEDSSYYKASKGKLPIKWMAPESINFRRFTTASDVWMFGVCMWEILMFGIKPFQGVKNNDVIGRIENGERLAMPPQCPPTLYSLMTKCWSYDPSKRPRFTELKTQLSTILEEEKLQQKERSRMEMRRQVTVSWDSGGTDEAPPKPSRPGYPSPRSSEGFYPSPQHPGHYQMAGYPGPHTLPSVPSALYPPPAAMLDTHHATHTPATTSTHTRTHSTSPIHMGQQCLLMEEQLMIQQQQMEEDQRWLEQEERLLVTHTARSLEITGNQHIYQPVGKPGNRQHPHTDNLCSVRQPVTHCFLYAVMVQLQPQEISPPPTANLDRSNDKVYENVTGLVKAVIEMSSKIQPAPPEEYVPMVKDVGLALRTLLATVDETLPQLPASTHREIEMAQKLLNSDLAELIGKMKLAQQYVMTSLQQDYKKQMLTAAHALAVDAKNLLDVIDQSRLKMMSQSRPH</sequence>
<dbReference type="InterPro" id="IPR041390">
    <property type="entry name" value="FADK_N"/>
</dbReference>
<dbReference type="SUPFAM" id="SSF54236">
    <property type="entry name" value="Ubiquitin-like"/>
    <property type="match status" value="1"/>
</dbReference>
<keyword evidence="13" id="KW-0965">Cell junction</keyword>
<dbReference type="FunFam" id="1.10.510.10:FF:000039">
    <property type="entry name" value="Focal adhesion kinase, isoform D"/>
    <property type="match status" value="1"/>
</dbReference>
<keyword evidence="10 22" id="KW-0547">Nucleotide-binding</keyword>
<evidence type="ECO:0000256" key="18">
    <source>
        <dbReference type="ARBA" id="ARBA00039644"/>
    </source>
</evidence>
<keyword evidence="8" id="KW-0597">Phosphoprotein</keyword>
<dbReference type="GO" id="GO:0030154">
    <property type="term" value="P:cell differentiation"/>
    <property type="evidence" value="ECO:0007669"/>
    <property type="project" value="UniProtKB-ARBA"/>
</dbReference>
<dbReference type="InterPro" id="IPR020635">
    <property type="entry name" value="Tyr_kinase_cat_dom"/>
</dbReference>
<dbReference type="GO" id="GO:0005886">
    <property type="term" value="C:plasma membrane"/>
    <property type="evidence" value="ECO:0007669"/>
    <property type="project" value="UniProtKB-SubCell"/>
</dbReference>
<evidence type="ECO:0000259" key="24">
    <source>
        <dbReference type="PROSITE" id="PS50011"/>
    </source>
</evidence>
<dbReference type="Pfam" id="PF03623">
    <property type="entry name" value="Focal_AT"/>
    <property type="match status" value="1"/>
</dbReference>
<evidence type="ECO:0000256" key="8">
    <source>
        <dbReference type="ARBA" id="ARBA00022553"/>
    </source>
</evidence>
<evidence type="ECO:0000256" key="3">
    <source>
        <dbReference type="ARBA" id="ARBA00004413"/>
    </source>
</evidence>
<dbReference type="EC" id="2.7.10.2" evidence="4"/>
<feature type="domain" description="Protein kinase" evidence="24">
    <location>
        <begin position="411"/>
        <end position="669"/>
    </location>
</feature>
<dbReference type="InterPro" id="IPR011993">
    <property type="entry name" value="PH-like_dom_sf"/>
</dbReference>
<name>A0A8C9YBQ3_SANLU</name>
<dbReference type="SUPFAM" id="SSF68993">
    <property type="entry name" value="FAT domain of focal adhesion kinase"/>
    <property type="match status" value="1"/>
</dbReference>
<evidence type="ECO:0000256" key="14">
    <source>
        <dbReference type="ARBA" id="ARBA00023136"/>
    </source>
</evidence>
<dbReference type="FunFam" id="1.20.120.330:FF:000001">
    <property type="entry name" value="focal adhesion kinase 1 isoform X1"/>
    <property type="match status" value="1"/>
</dbReference>
<evidence type="ECO:0000256" key="19">
    <source>
        <dbReference type="ARBA" id="ARBA00042078"/>
    </source>
</evidence>
<dbReference type="PRINTS" id="PR00109">
    <property type="entry name" value="TYRKINASE"/>
</dbReference>
<gene>
    <name evidence="26" type="primary">LOC116049241</name>
</gene>
<evidence type="ECO:0000256" key="10">
    <source>
        <dbReference type="ARBA" id="ARBA00022741"/>
    </source>
</evidence>
<dbReference type="Pfam" id="PF07714">
    <property type="entry name" value="PK_Tyr_Ser-Thr"/>
    <property type="match status" value="1"/>
</dbReference>
<dbReference type="PROSITE" id="PS50057">
    <property type="entry name" value="FERM_3"/>
    <property type="match status" value="1"/>
</dbReference>
<comment type="subcellular location">
    <subcellularLocation>
        <location evidence="2">Cell junction</location>
        <location evidence="2">Focal adhesion</location>
    </subcellularLocation>
    <subcellularLocation>
        <location evidence="3">Cell membrane</location>
        <topology evidence="3">Peripheral membrane protein</topology>
        <orientation evidence="3">Cytoplasmic side</orientation>
    </subcellularLocation>
    <subcellularLocation>
        <location evidence="1">Cytoplasm</location>
        <location evidence="1">Cytoskeleton</location>
        <location evidence="1">Cilium basal body</location>
    </subcellularLocation>
</comment>
<dbReference type="Gene3D" id="2.30.29.30">
    <property type="entry name" value="Pleckstrin-homology domain (PH domain)/Phosphotyrosine-binding domain (PTB)"/>
    <property type="match status" value="1"/>
</dbReference>
<dbReference type="InterPro" id="IPR049385">
    <property type="entry name" value="FAK1-like_FERM_C"/>
</dbReference>
<dbReference type="PROSITE" id="PS00107">
    <property type="entry name" value="PROTEIN_KINASE_ATP"/>
    <property type="match status" value="1"/>
</dbReference>
<dbReference type="InterPro" id="IPR008266">
    <property type="entry name" value="Tyr_kinase_AS"/>
</dbReference>
<dbReference type="FunFam" id="1.20.80.10:FF:000004">
    <property type="entry name" value="Protein-tyrosine kinase 2-beta isoform 1"/>
    <property type="match status" value="1"/>
</dbReference>
<dbReference type="InterPro" id="IPR041784">
    <property type="entry name" value="FAK1/PYK2_FERM_C"/>
</dbReference>
<keyword evidence="6" id="KW-1003">Cell membrane</keyword>
<reference evidence="26" key="1">
    <citation type="submission" date="2025-08" db="UniProtKB">
        <authorList>
            <consortium name="Ensembl"/>
        </authorList>
    </citation>
    <scope>IDENTIFICATION</scope>
</reference>
<reference evidence="26" key="2">
    <citation type="submission" date="2025-09" db="UniProtKB">
        <authorList>
            <consortium name="Ensembl"/>
        </authorList>
    </citation>
    <scope>IDENTIFICATION</scope>
</reference>
<feature type="compositionally biased region" description="Basic and acidic residues" evidence="23">
    <location>
        <begin position="672"/>
        <end position="686"/>
    </location>
</feature>
<feature type="region of interest" description="Disordered" evidence="23">
    <location>
        <begin position="672"/>
        <end position="756"/>
    </location>
</feature>
<evidence type="ECO:0000313" key="27">
    <source>
        <dbReference type="Proteomes" id="UP000694568"/>
    </source>
</evidence>
<keyword evidence="5" id="KW-0217">Developmental protein</keyword>
<dbReference type="Gene3D" id="1.20.5.540">
    <property type="entry name" value="Single helix bin"/>
    <property type="match status" value="1"/>
</dbReference>
<dbReference type="InterPro" id="IPR011009">
    <property type="entry name" value="Kinase-like_dom_sf"/>
</dbReference>
<dbReference type="InterPro" id="IPR036137">
    <property type="entry name" value="Focal_adhe_kin_target_dom_sf"/>
</dbReference>
<keyword evidence="15" id="KW-0829">Tyrosine-protein kinase</keyword>
<dbReference type="GO" id="GO:0004715">
    <property type="term" value="F:non-membrane spanning protein tyrosine kinase activity"/>
    <property type="evidence" value="ECO:0007669"/>
    <property type="project" value="UniProtKB-EC"/>
</dbReference>
<evidence type="ECO:0000256" key="6">
    <source>
        <dbReference type="ARBA" id="ARBA00022475"/>
    </source>
</evidence>
<evidence type="ECO:0000256" key="15">
    <source>
        <dbReference type="ARBA" id="ARBA00023137"/>
    </source>
</evidence>
<evidence type="ECO:0000256" key="2">
    <source>
        <dbReference type="ARBA" id="ARBA00004246"/>
    </source>
</evidence>
<dbReference type="AlphaFoldDB" id="A0A8C9YBQ3"/>
<evidence type="ECO:0000256" key="12">
    <source>
        <dbReference type="ARBA" id="ARBA00022840"/>
    </source>
</evidence>
<evidence type="ECO:0000259" key="25">
    <source>
        <dbReference type="PROSITE" id="PS50057"/>
    </source>
</evidence>
<dbReference type="CDD" id="cd14473">
    <property type="entry name" value="FERM_B-lobe"/>
    <property type="match status" value="1"/>
</dbReference>
<evidence type="ECO:0000256" key="20">
    <source>
        <dbReference type="ARBA" id="ARBA00043012"/>
    </source>
</evidence>
<evidence type="ECO:0000256" key="13">
    <source>
        <dbReference type="ARBA" id="ARBA00022949"/>
    </source>
</evidence>
<keyword evidence="12 22" id="KW-0067">ATP-binding</keyword>
<keyword evidence="27" id="KW-1185">Reference proteome</keyword>
<dbReference type="Gene3D" id="3.30.200.20">
    <property type="entry name" value="Phosphorylase Kinase, domain 1"/>
    <property type="match status" value="1"/>
</dbReference>
<evidence type="ECO:0000256" key="16">
    <source>
        <dbReference type="ARBA" id="ARBA00023212"/>
    </source>
</evidence>
<dbReference type="GO" id="GO:0008284">
    <property type="term" value="P:positive regulation of cell population proliferation"/>
    <property type="evidence" value="ECO:0007669"/>
    <property type="project" value="UniProtKB-ARBA"/>
</dbReference>
<evidence type="ECO:0000256" key="7">
    <source>
        <dbReference type="ARBA" id="ARBA00022490"/>
    </source>
</evidence>
<evidence type="ECO:0000256" key="4">
    <source>
        <dbReference type="ARBA" id="ARBA00011903"/>
    </source>
</evidence>
<dbReference type="SMART" id="SM00295">
    <property type="entry name" value="B41"/>
    <property type="match status" value="1"/>
</dbReference>
<dbReference type="InterPro" id="IPR001245">
    <property type="entry name" value="Ser-Thr/Tyr_kinase_cat_dom"/>
</dbReference>
<dbReference type="Proteomes" id="UP000694568">
    <property type="component" value="Unplaced"/>
</dbReference>
<dbReference type="Pfam" id="PF18038">
    <property type="entry name" value="FERM_N_2"/>
    <property type="match status" value="1"/>
</dbReference>
<dbReference type="FunFam" id="3.30.200.20:FF:000047">
    <property type="entry name" value="focal adhesion kinase 1 isoform X2"/>
    <property type="match status" value="1"/>
</dbReference>
<dbReference type="Gene3D" id="1.20.120.330">
    <property type="entry name" value="Nucleotidyltransferases domain 2"/>
    <property type="match status" value="1"/>
</dbReference>
<keyword evidence="17" id="KW-0966">Cell projection</keyword>
<keyword evidence="11" id="KW-0418">Kinase</keyword>